<evidence type="ECO:0000256" key="4">
    <source>
        <dbReference type="PROSITE-ProRule" id="PRU00409"/>
    </source>
</evidence>
<dbReference type="GO" id="GO:0005829">
    <property type="term" value="C:cytosol"/>
    <property type="evidence" value="ECO:0007669"/>
    <property type="project" value="TreeGrafter"/>
</dbReference>
<comment type="caution">
    <text evidence="6">The sequence shown here is derived from an EMBL/GenBank/DDBJ whole genome shotgun (WGS) entry which is preliminary data.</text>
</comment>
<evidence type="ECO:0000256" key="1">
    <source>
        <dbReference type="ARBA" id="ARBA00010871"/>
    </source>
</evidence>
<keyword evidence="7" id="KW-1185">Reference proteome</keyword>
<evidence type="ECO:0000313" key="7">
    <source>
        <dbReference type="Proteomes" id="UP000570361"/>
    </source>
</evidence>
<dbReference type="InterPro" id="IPR016185">
    <property type="entry name" value="PreATP-grasp_dom_sf"/>
</dbReference>
<dbReference type="EMBL" id="JACHXK010000013">
    <property type="protein sequence ID" value="MBB3112602.1"/>
    <property type="molecule type" value="Genomic_DNA"/>
</dbReference>
<evidence type="ECO:0000256" key="2">
    <source>
        <dbReference type="ARBA" id="ARBA00022598"/>
    </source>
</evidence>
<keyword evidence="3" id="KW-0961">Cell wall biogenesis/degradation</keyword>
<evidence type="ECO:0000259" key="5">
    <source>
        <dbReference type="PROSITE" id="PS50975"/>
    </source>
</evidence>
<organism evidence="6 7">
    <name type="scientific">Paenibacillus phyllosphaerae</name>
    <dbReference type="NCBI Taxonomy" id="274593"/>
    <lineage>
        <taxon>Bacteria</taxon>
        <taxon>Bacillati</taxon>
        <taxon>Bacillota</taxon>
        <taxon>Bacilli</taxon>
        <taxon>Bacillales</taxon>
        <taxon>Paenibacillaceae</taxon>
        <taxon>Paenibacillus</taxon>
    </lineage>
</organism>
<dbReference type="GO" id="GO:0071555">
    <property type="term" value="P:cell wall organization"/>
    <property type="evidence" value="ECO:0007669"/>
    <property type="project" value="UniProtKB-KW"/>
</dbReference>
<dbReference type="Gene3D" id="3.30.1490.20">
    <property type="entry name" value="ATP-grasp fold, A domain"/>
    <property type="match status" value="1"/>
</dbReference>
<accession>A0A7W5FPV7</accession>
<dbReference type="GO" id="GO:0046872">
    <property type="term" value="F:metal ion binding"/>
    <property type="evidence" value="ECO:0007669"/>
    <property type="project" value="InterPro"/>
</dbReference>
<reference evidence="6 7" key="1">
    <citation type="submission" date="2020-08" db="EMBL/GenBank/DDBJ databases">
        <title>Genomic Encyclopedia of Type Strains, Phase III (KMG-III): the genomes of soil and plant-associated and newly described type strains.</title>
        <authorList>
            <person name="Whitman W."/>
        </authorList>
    </citation>
    <scope>NUCLEOTIDE SEQUENCE [LARGE SCALE GENOMIC DNA]</scope>
    <source>
        <strain evidence="6 7">CECT 5862</strain>
    </source>
</reference>
<dbReference type="EC" id="6.3.2.4" evidence="6"/>
<name>A0A7W5FPV7_9BACL</name>
<sequence length="359" mass="38612">MGEKVRVGLVYGGRSAVQDQALQAAITFIRAIHVDRYELKPYYMNEEGQWFTAPCLSLPAEEWELVLQAGSNPAGSNLPSLAGHNWCELAAYKQEGCKPVDVVLSLLPSAGDYGHPHQGVPELADVPYVSGAGWIGALPAEDRIGMKQLFEQAGLPQPIFRHFNRTQWMKDPGFFVMEIEVSVGYPCMLTSVGAGEQEREIIVHNRGLLLAAINYLLRLAGSVVVEEYVEAQSISVDVMGCGEPNSYFAVDMDPGRSGNPITEVAAVSAKEVGQTIRNLAVQAARAVGGLGLLRVQIDVSERDGTLVVRNVQPAVPLGPVTWHPALGEAVGFSYGKLVDTLIAAAREHPAAEQDNDGVA</sequence>
<dbReference type="Gene3D" id="3.30.470.20">
    <property type="entry name" value="ATP-grasp fold, B domain"/>
    <property type="match status" value="1"/>
</dbReference>
<dbReference type="AlphaFoldDB" id="A0A7W5FPV7"/>
<dbReference type="RefSeq" id="WP_183602721.1">
    <property type="nucleotide sequence ID" value="NZ_JACHXK010000013.1"/>
</dbReference>
<feature type="domain" description="ATP-grasp" evidence="5">
    <location>
        <begin position="147"/>
        <end position="343"/>
    </location>
</feature>
<dbReference type="PROSITE" id="PS50975">
    <property type="entry name" value="ATP_GRASP"/>
    <property type="match status" value="1"/>
</dbReference>
<protein>
    <submittedName>
        <fullName evidence="6">D-alanine-D-alanine ligase</fullName>
        <ecNumber evidence="6">6.3.2.4</ecNumber>
    </submittedName>
</protein>
<dbReference type="GO" id="GO:0008716">
    <property type="term" value="F:D-alanine-D-alanine ligase activity"/>
    <property type="evidence" value="ECO:0007669"/>
    <property type="project" value="UniProtKB-EC"/>
</dbReference>
<dbReference type="PANTHER" id="PTHR23132:SF25">
    <property type="entry name" value="D-ALANINE--D-ALANINE LIGASE A"/>
    <property type="match status" value="1"/>
</dbReference>
<dbReference type="SUPFAM" id="SSF56059">
    <property type="entry name" value="Glutathione synthetase ATP-binding domain-like"/>
    <property type="match status" value="1"/>
</dbReference>
<keyword evidence="2 6" id="KW-0436">Ligase</keyword>
<dbReference type="InterPro" id="IPR013815">
    <property type="entry name" value="ATP_grasp_subdomain_1"/>
</dbReference>
<keyword evidence="4" id="KW-0547">Nucleotide-binding</keyword>
<dbReference type="InterPro" id="IPR011761">
    <property type="entry name" value="ATP-grasp"/>
</dbReference>
<proteinExistence type="inferred from homology"/>
<dbReference type="SUPFAM" id="SSF52440">
    <property type="entry name" value="PreATP-grasp domain"/>
    <property type="match status" value="1"/>
</dbReference>
<dbReference type="Pfam" id="PF07478">
    <property type="entry name" value="Dala_Dala_lig_C"/>
    <property type="match status" value="1"/>
</dbReference>
<gene>
    <name evidence="6" type="ORF">FHS18_004703</name>
</gene>
<dbReference type="GO" id="GO:0005524">
    <property type="term" value="F:ATP binding"/>
    <property type="evidence" value="ECO:0007669"/>
    <property type="project" value="UniProtKB-UniRule"/>
</dbReference>
<comment type="similarity">
    <text evidence="1">Belongs to the D-alanine--D-alanine ligase family.</text>
</comment>
<dbReference type="PANTHER" id="PTHR23132">
    <property type="entry name" value="D-ALANINE--D-ALANINE LIGASE"/>
    <property type="match status" value="1"/>
</dbReference>
<dbReference type="GO" id="GO:0009252">
    <property type="term" value="P:peptidoglycan biosynthetic process"/>
    <property type="evidence" value="ECO:0007669"/>
    <property type="project" value="TreeGrafter"/>
</dbReference>
<dbReference type="InterPro" id="IPR011095">
    <property type="entry name" value="Dala_Dala_lig_C"/>
</dbReference>
<keyword evidence="4" id="KW-0067">ATP-binding</keyword>
<dbReference type="Proteomes" id="UP000570361">
    <property type="component" value="Unassembled WGS sequence"/>
</dbReference>
<evidence type="ECO:0000313" key="6">
    <source>
        <dbReference type="EMBL" id="MBB3112602.1"/>
    </source>
</evidence>
<evidence type="ECO:0000256" key="3">
    <source>
        <dbReference type="ARBA" id="ARBA00023316"/>
    </source>
</evidence>
<dbReference type="Gene3D" id="3.40.50.20">
    <property type="match status" value="1"/>
</dbReference>